<accession>A0AAV0QBD4</accession>
<feature type="non-terminal residue" evidence="1">
    <location>
        <position position="1"/>
    </location>
</feature>
<evidence type="ECO:0000313" key="2">
    <source>
        <dbReference type="Proteomes" id="UP001154282"/>
    </source>
</evidence>
<evidence type="ECO:0000313" key="1">
    <source>
        <dbReference type="EMBL" id="CAI0542270.1"/>
    </source>
</evidence>
<comment type="caution">
    <text evidence="1">The sequence shown here is derived from an EMBL/GenBank/DDBJ whole genome shotgun (WGS) entry which is preliminary data.</text>
</comment>
<gene>
    <name evidence="1" type="ORF">LITE_LOCUS42408</name>
</gene>
<keyword evidence="2" id="KW-1185">Reference proteome</keyword>
<dbReference type="EMBL" id="CAMGYJ010000009">
    <property type="protein sequence ID" value="CAI0542270.1"/>
    <property type="molecule type" value="Genomic_DNA"/>
</dbReference>
<dbReference type="Proteomes" id="UP001154282">
    <property type="component" value="Unassembled WGS sequence"/>
</dbReference>
<protein>
    <submittedName>
        <fullName evidence="1">Uncharacterized protein</fullName>
    </submittedName>
</protein>
<reference evidence="1" key="1">
    <citation type="submission" date="2022-08" db="EMBL/GenBank/DDBJ databases">
        <authorList>
            <person name="Gutierrez-Valencia J."/>
        </authorList>
    </citation>
    <scope>NUCLEOTIDE SEQUENCE</scope>
</reference>
<sequence>GRVLLFLLFHNSLSTYIYTRRLHSINPSREPLFLIAIWAHN</sequence>
<proteinExistence type="predicted"/>
<organism evidence="1 2">
    <name type="scientific">Linum tenue</name>
    <dbReference type="NCBI Taxonomy" id="586396"/>
    <lineage>
        <taxon>Eukaryota</taxon>
        <taxon>Viridiplantae</taxon>
        <taxon>Streptophyta</taxon>
        <taxon>Embryophyta</taxon>
        <taxon>Tracheophyta</taxon>
        <taxon>Spermatophyta</taxon>
        <taxon>Magnoliopsida</taxon>
        <taxon>eudicotyledons</taxon>
        <taxon>Gunneridae</taxon>
        <taxon>Pentapetalae</taxon>
        <taxon>rosids</taxon>
        <taxon>fabids</taxon>
        <taxon>Malpighiales</taxon>
        <taxon>Linaceae</taxon>
        <taxon>Linum</taxon>
    </lineage>
</organism>
<name>A0AAV0QBD4_9ROSI</name>
<dbReference type="AlphaFoldDB" id="A0AAV0QBD4"/>